<evidence type="ECO:0000313" key="3">
    <source>
        <dbReference type="EMBL" id="JAP09772.1"/>
    </source>
</evidence>
<accession>A0A0V0GNV2</accession>
<keyword evidence="2" id="KW-0408">Iron</keyword>
<keyword evidence="1" id="KW-0479">Metal-binding</keyword>
<reference evidence="3" key="1">
    <citation type="submission" date="2015-12" db="EMBL/GenBank/DDBJ databases">
        <title>Gene expression during late stages of embryo sac development: a critical building block for successful pollen-pistil interactions.</title>
        <authorList>
            <person name="Liu Y."/>
            <person name="Joly V."/>
            <person name="Sabar M."/>
            <person name="Matton D.P."/>
        </authorList>
    </citation>
    <scope>NUCLEOTIDE SEQUENCE</scope>
</reference>
<dbReference type="GO" id="GO:0016132">
    <property type="term" value="P:brassinosteroid biosynthetic process"/>
    <property type="evidence" value="ECO:0007669"/>
    <property type="project" value="TreeGrafter"/>
</dbReference>
<organism evidence="3">
    <name type="scientific">Solanum chacoense</name>
    <name type="common">Chaco potato</name>
    <dbReference type="NCBI Taxonomy" id="4108"/>
    <lineage>
        <taxon>Eukaryota</taxon>
        <taxon>Viridiplantae</taxon>
        <taxon>Streptophyta</taxon>
        <taxon>Embryophyta</taxon>
        <taxon>Tracheophyta</taxon>
        <taxon>Spermatophyta</taxon>
        <taxon>Magnoliopsida</taxon>
        <taxon>eudicotyledons</taxon>
        <taxon>Gunneridae</taxon>
        <taxon>Pentapetalae</taxon>
        <taxon>asterids</taxon>
        <taxon>lamiids</taxon>
        <taxon>Solanales</taxon>
        <taxon>Solanaceae</taxon>
        <taxon>Solanoideae</taxon>
        <taxon>Solaneae</taxon>
        <taxon>Solanum</taxon>
    </lineage>
</organism>
<name>A0A0V0GNV2_SOLCH</name>
<dbReference type="GO" id="GO:0005506">
    <property type="term" value="F:iron ion binding"/>
    <property type="evidence" value="ECO:0007669"/>
    <property type="project" value="InterPro"/>
</dbReference>
<dbReference type="SUPFAM" id="SSF48264">
    <property type="entry name" value="Cytochrome P450"/>
    <property type="match status" value="1"/>
</dbReference>
<evidence type="ECO:0000256" key="2">
    <source>
        <dbReference type="ARBA" id="ARBA00023004"/>
    </source>
</evidence>
<dbReference type="GO" id="GO:0004497">
    <property type="term" value="F:monooxygenase activity"/>
    <property type="evidence" value="ECO:0007669"/>
    <property type="project" value="InterPro"/>
</dbReference>
<dbReference type="GO" id="GO:0010268">
    <property type="term" value="P:brassinosteroid homeostasis"/>
    <property type="evidence" value="ECO:0007669"/>
    <property type="project" value="TreeGrafter"/>
</dbReference>
<dbReference type="Gene3D" id="1.10.630.10">
    <property type="entry name" value="Cytochrome P450"/>
    <property type="match status" value="1"/>
</dbReference>
<dbReference type="GO" id="GO:0016705">
    <property type="term" value="F:oxidoreductase activity, acting on paired donors, with incorporation or reduction of molecular oxygen"/>
    <property type="evidence" value="ECO:0007669"/>
    <property type="project" value="InterPro"/>
</dbReference>
<proteinExistence type="predicted"/>
<dbReference type="InterPro" id="IPR036396">
    <property type="entry name" value="Cyt_P450_sf"/>
</dbReference>
<protein>
    <submittedName>
        <fullName evidence="3">Putative ovule protein</fullName>
    </submittedName>
</protein>
<dbReference type="EMBL" id="GEDG01034358">
    <property type="protein sequence ID" value="JAP09772.1"/>
    <property type="molecule type" value="Transcribed_RNA"/>
</dbReference>
<dbReference type="GO" id="GO:0016125">
    <property type="term" value="P:sterol metabolic process"/>
    <property type="evidence" value="ECO:0007669"/>
    <property type="project" value="TreeGrafter"/>
</dbReference>
<dbReference type="AlphaFoldDB" id="A0A0V0GNV2"/>
<dbReference type="PANTHER" id="PTHR24286">
    <property type="entry name" value="CYTOCHROME P450 26"/>
    <property type="match status" value="1"/>
</dbReference>
<dbReference type="GO" id="GO:0020037">
    <property type="term" value="F:heme binding"/>
    <property type="evidence" value="ECO:0007669"/>
    <property type="project" value="InterPro"/>
</dbReference>
<evidence type="ECO:0000256" key="1">
    <source>
        <dbReference type="ARBA" id="ARBA00022723"/>
    </source>
</evidence>
<sequence>MAFFSSLDQIGGFASSSSIAQEFRAGFLKLVLGTISLPINFPTTNYHRGFQGRKNIVKLLRKIIEDRRGSKEIQQDMLGFMMNEEAKKDTN</sequence>
<dbReference type="PANTHER" id="PTHR24286:SF169">
    <property type="entry name" value="CYTOCHROME P450 85A1"/>
    <property type="match status" value="1"/>
</dbReference>